<evidence type="ECO:0000313" key="6">
    <source>
        <dbReference type="Proteomes" id="UP000297595"/>
    </source>
</evidence>
<dbReference type="PROSITE" id="PS51782">
    <property type="entry name" value="LYSM"/>
    <property type="match status" value="1"/>
</dbReference>
<dbReference type="SUPFAM" id="SSF54106">
    <property type="entry name" value="LysM domain"/>
    <property type="match status" value="1"/>
</dbReference>
<dbReference type="Gene3D" id="3.10.350.10">
    <property type="entry name" value="LysM domain"/>
    <property type="match status" value="1"/>
</dbReference>
<comment type="caution">
    <text evidence="5">The sequence shown here is derived from an EMBL/GenBank/DDBJ whole genome shotgun (WGS) entry which is preliminary data.</text>
</comment>
<sequence>MMYRSSLGPMALVGLAELLNGCYAYVPSSPKHLRGRQNGVAGCPETFTAAKGDDCQFISSIYGISVENLIKWNPSLKSPADCDKLLQPGTTYCVSAPSTTTKTTTSIYKSFSQLRNQVCGRIITPPPQLESRRMLGSELSTVTK</sequence>
<keyword evidence="2" id="KW-0843">Virulence</keyword>
<dbReference type="CDD" id="cd00118">
    <property type="entry name" value="LysM"/>
    <property type="match status" value="1"/>
</dbReference>
<dbReference type="GO" id="GO:0008061">
    <property type="term" value="F:chitin binding"/>
    <property type="evidence" value="ECO:0007669"/>
    <property type="project" value="UniProtKB-KW"/>
</dbReference>
<proteinExistence type="predicted"/>
<evidence type="ECO:0000256" key="1">
    <source>
        <dbReference type="ARBA" id="ARBA00022669"/>
    </source>
</evidence>
<evidence type="ECO:0000313" key="5">
    <source>
        <dbReference type="EMBL" id="TGJ72315.1"/>
    </source>
</evidence>
<dbReference type="PANTHER" id="PTHR34997:SF1">
    <property type="entry name" value="PEPTIDOGLYCAN-BINDING LYSIN DOMAIN"/>
    <property type="match status" value="1"/>
</dbReference>
<dbReference type="AlphaFoldDB" id="A0A8H2HS92"/>
<dbReference type="InterPro" id="IPR052210">
    <property type="entry name" value="LysM1-like"/>
</dbReference>
<feature type="signal peptide" evidence="3">
    <location>
        <begin position="1"/>
        <end position="24"/>
    </location>
</feature>
<evidence type="ECO:0000256" key="3">
    <source>
        <dbReference type="SAM" id="SignalP"/>
    </source>
</evidence>
<dbReference type="InterPro" id="IPR018392">
    <property type="entry name" value="LysM"/>
</dbReference>
<feature type="domain" description="LysM" evidence="4">
    <location>
        <begin position="45"/>
        <end position="94"/>
    </location>
</feature>
<keyword evidence="1" id="KW-0147">Chitin-binding</keyword>
<feature type="chain" id="PRO_5034318308" description="LysM domain-containing protein" evidence="3">
    <location>
        <begin position="25"/>
        <end position="144"/>
    </location>
</feature>
<protein>
    <recommendedName>
        <fullName evidence="4">LysM domain-containing protein</fullName>
    </recommendedName>
</protein>
<dbReference type="EMBL" id="SOZJ01000002">
    <property type="protein sequence ID" value="TGJ72315.1"/>
    <property type="molecule type" value="Genomic_DNA"/>
</dbReference>
<evidence type="ECO:0000259" key="4">
    <source>
        <dbReference type="PROSITE" id="PS51782"/>
    </source>
</evidence>
<reference evidence="5 6" key="1">
    <citation type="submission" date="2019-03" db="EMBL/GenBank/DDBJ databases">
        <title>Nematode-trapping fungi genome.</title>
        <authorList>
            <person name="Vidal-Diez De Ulzurrun G."/>
        </authorList>
    </citation>
    <scope>NUCLEOTIDE SEQUENCE [LARGE SCALE GENOMIC DNA]</scope>
    <source>
        <strain evidence="5 6">TWF154</strain>
    </source>
</reference>
<organism evidence="5 6">
    <name type="scientific">Orbilia oligospora</name>
    <name type="common">Nematode-trapping fungus</name>
    <name type="synonym">Arthrobotrys oligospora</name>
    <dbReference type="NCBI Taxonomy" id="2813651"/>
    <lineage>
        <taxon>Eukaryota</taxon>
        <taxon>Fungi</taxon>
        <taxon>Dikarya</taxon>
        <taxon>Ascomycota</taxon>
        <taxon>Pezizomycotina</taxon>
        <taxon>Orbiliomycetes</taxon>
        <taxon>Orbiliales</taxon>
        <taxon>Orbiliaceae</taxon>
        <taxon>Orbilia</taxon>
    </lineage>
</organism>
<dbReference type="InterPro" id="IPR036779">
    <property type="entry name" value="LysM_dom_sf"/>
</dbReference>
<dbReference type="Pfam" id="PF01476">
    <property type="entry name" value="LysM"/>
    <property type="match status" value="1"/>
</dbReference>
<accession>A0A8H2HS92</accession>
<gene>
    <name evidence="5" type="ORF">EYR41_004217</name>
</gene>
<evidence type="ECO:0000256" key="2">
    <source>
        <dbReference type="ARBA" id="ARBA00023026"/>
    </source>
</evidence>
<name>A0A8H2HS92_ORBOL</name>
<dbReference type="PANTHER" id="PTHR34997">
    <property type="entry name" value="AM15"/>
    <property type="match status" value="1"/>
</dbReference>
<keyword evidence="3" id="KW-0732">Signal</keyword>
<dbReference type="Proteomes" id="UP000297595">
    <property type="component" value="Unassembled WGS sequence"/>
</dbReference>